<evidence type="ECO:0000313" key="8">
    <source>
        <dbReference type="EMBL" id="THV33439.1"/>
    </source>
</evidence>
<feature type="transmembrane region" description="Helical" evidence="7">
    <location>
        <begin position="20"/>
        <end position="41"/>
    </location>
</feature>
<protein>
    <submittedName>
        <fullName evidence="8">Amino acid permease</fullName>
    </submittedName>
</protein>
<dbReference type="Proteomes" id="UP000308760">
    <property type="component" value="Unassembled WGS sequence"/>
</dbReference>
<dbReference type="RefSeq" id="WP_136537320.1">
    <property type="nucleotide sequence ID" value="NZ_STGY01000083.1"/>
</dbReference>
<feature type="transmembrane region" description="Helical" evidence="7">
    <location>
        <begin position="350"/>
        <end position="369"/>
    </location>
</feature>
<dbReference type="Pfam" id="PF13520">
    <property type="entry name" value="AA_permease_2"/>
    <property type="match status" value="1"/>
</dbReference>
<keyword evidence="5 7" id="KW-0472">Membrane</keyword>
<evidence type="ECO:0000256" key="1">
    <source>
        <dbReference type="ARBA" id="ARBA00004651"/>
    </source>
</evidence>
<organism evidence="8 9">
    <name type="scientific">Glycomyces buryatensis</name>
    <dbReference type="NCBI Taxonomy" id="2570927"/>
    <lineage>
        <taxon>Bacteria</taxon>
        <taxon>Bacillati</taxon>
        <taxon>Actinomycetota</taxon>
        <taxon>Actinomycetes</taxon>
        <taxon>Glycomycetales</taxon>
        <taxon>Glycomycetaceae</taxon>
        <taxon>Glycomyces</taxon>
    </lineage>
</organism>
<comment type="subcellular location">
    <subcellularLocation>
        <location evidence="1">Cell membrane</location>
        <topology evidence="1">Multi-pass membrane protein</topology>
    </subcellularLocation>
</comment>
<feature type="transmembrane region" description="Helical" evidence="7">
    <location>
        <begin position="154"/>
        <end position="175"/>
    </location>
</feature>
<keyword evidence="3 7" id="KW-0812">Transmembrane</keyword>
<sequence>MDTQTAAPSRGRLGIGRGTALYLGAILGPGVLVLPQLASAAAGPASLLAWIGLLLLSIPVAITLASLAARHPDAGGVATFTRLAFGPDAAAIVGWWFYAVIPIGAVAASFIGTEYLAGIVEMDRTASLACAAAFIAIAFATNHAGLRLSGGAQLILMGLLLALLAAAIATALPHLQWANFTPFAPHGAAGVLSAAAVLFFAFAGWEAATHLAGEFTDPARQLHRVTALALIIVTAVYLGLATATTGVLGPAAARSPVPLTDLLAYGFGSAAAPITAIVATVLTLGAMNTFMAGASRLGAALARDGAMPRPLAKGGSPGAVPHRSLAVLATLSATSFAATLYWDLDLDQTMRATSACLAAVTVLACASAIKLLHGNAAKTTAIIATAFTGIVLIGLGPYLLVPAIVGAIALAYLRTRGPGRREPAPATLQGGTTDTPPAIQGAP</sequence>
<dbReference type="PANTHER" id="PTHR42770">
    <property type="entry name" value="AMINO ACID TRANSPORTER-RELATED"/>
    <property type="match status" value="1"/>
</dbReference>
<feature type="transmembrane region" description="Helical" evidence="7">
    <location>
        <begin position="124"/>
        <end position="142"/>
    </location>
</feature>
<feature type="region of interest" description="Disordered" evidence="6">
    <location>
        <begin position="421"/>
        <end position="443"/>
    </location>
</feature>
<evidence type="ECO:0000256" key="2">
    <source>
        <dbReference type="ARBA" id="ARBA00022475"/>
    </source>
</evidence>
<feature type="transmembrane region" description="Helical" evidence="7">
    <location>
        <begin position="89"/>
        <end position="112"/>
    </location>
</feature>
<reference evidence="9" key="1">
    <citation type="submission" date="2019-04" db="EMBL/GenBank/DDBJ databases">
        <title>Nocardioides xinjiangensis sp. nov.</title>
        <authorList>
            <person name="Liu S."/>
        </authorList>
    </citation>
    <scope>NUCLEOTIDE SEQUENCE [LARGE SCALE GENOMIC DNA]</scope>
    <source>
        <strain evidence="9">18</strain>
    </source>
</reference>
<comment type="caution">
    <text evidence="8">The sequence shown here is derived from an EMBL/GenBank/DDBJ whole genome shotgun (WGS) entry which is preliminary data.</text>
</comment>
<dbReference type="Gene3D" id="1.20.1740.10">
    <property type="entry name" value="Amino acid/polyamine transporter I"/>
    <property type="match status" value="1"/>
</dbReference>
<gene>
    <name evidence="8" type="ORF">FAB82_25170</name>
</gene>
<keyword evidence="2" id="KW-1003">Cell membrane</keyword>
<dbReference type="OrthoDB" id="9117841at2"/>
<dbReference type="GO" id="GO:0005886">
    <property type="term" value="C:plasma membrane"/>
    <property type="evidence" value="ECO:0007669"/>
    <property type="project" value="UniProtKB-SubCell"/>
</dbReference>
<feature type="transmembrane region" description="Helical" evidence="7">
    <location>
        <begin position="381"/>
        <end position="413"/>
    </location>
</feature>
<evidence type="ECO:0000313" key="9">
    <source>
        <dbReference type="Proteomes" id="UP000308760"/>
    </source>
</evidence>
<feature type="transmembrane region" description="Helical" evidence="7">
    <location>
        <begin position="225"/>
        <end position="243"/>
    </location>
</feature>
<evidence type="ECO:0000256" key="4">
    <source>
        <dbReference type="ARBA" id="ARBA00022989"/>
    </source>
</evidence>
<feature type="transmembrane region" description="Helical" evidence="7">
    <location>
        <begin position="187"/>
        <end position="205"/>
    </location>
</feature>
<evidence type="ECO:0000256" key="3">
    <source>
        <dbReference type="ARBA" id="ARBA00022692"/>
    </source>
</evidence>
<reference evidence="8 9" key="2">
    <citation type="submission" date="2019-05" db="EMBL/GenBank/DDBJ databases">
        <title>Glycomyces buryatensis sp. nov.</title>
        <authorList>
            <person name="Nikitina E."/>
        </authorList>
    </citation>
    <scope>NUCLEOTIDE SEQUENCE [LARGE SCALE GENOMIC DNA]</scope>
    <source>
        <strain evidence="8 9">18</strain>
    </source>
</reference>
<proteinExistence type="predicted"/>
<name>A0A4S8PYX1_9ACTN</name>
<dbReference type="EMBL" id="STGY01000083">
    <property type="protein sequence ID" value="THV33439.1"/>
    <property type="molecule type" value="Genomic_DNA"/>
</dbReference>
<evidence type="ECO:0000256" key="5">
    <source>
        <dbReference type="ARBA" id="ARBA00023136"/>
    </source>
</evidence>
<dbReference type="GO" id="GO:0022857">
    <property type="term" value="F:transmembrane transporter activity"/>
    <property type="evidence" value="ECO:0007669"/>
    <property type="project" value="InterPro"/>
</dbReference>
<keyword evidence="9" id="KW-1185">Reference proteome</keyword>
<dbReference type="AlphaFoldDB" id="A0A4S8PYX1"/>
<dbReference type="InterPro" id="IPR050367">
    <property type="entry name" value="APC_superfamily"/>
</dbReference>
<accession>A0A4S8PYX1</accession>
<dbReference type="PIRSF" id="PIRSF006060">
    <property type="entry name" value="AA_transporter"/>
    <property type="match status" value="1"/>
</dbReference>
<feature type="transmembrane region" description="Helical" evidence="7">
    <location>
        <begin position="263"/>
        <end position="287"/>
    </location>
</feature>
<feature type="transmembrane region" description="Helical" evidence="7">
    <location>
        <begin position="47"/>
        <end position="68"/>
    </location>
</feature>
<dbReference type="InterPro" id="IPR002293">
    <property type="entry name" value="AA/rel_permease1"/>
</dbReference>
<keyword evidence="4 7" id="KW-1133">Transmembrane helix</keyword>
<dbReference type="PANTHER" id="PTHR42770:SF13">
    <property type="entry name" value="L-METHIONINE_BRANCHED-CHAIN AMINO ACID EXPORTER YJEH"/>
    <property type="match status" value="1"/>
</dbReference>
<evidence type="ECO:0000256" key="6">
    <source>
        <dbReference type="SAM" id="MobiDB-lite"/>
    </source>
</evidence>
<evidence type="ECO:0000256" key="7">
    <source>
        <dbReference type="SAM" id="Phobius"/>
    </source>
</evidence>